<evidence type="ECO:0000256" key="2">
    <source>
        <dbReference type="ARBA" id="ARBA00022448"/>
    </source>
</evidence>
<keyword evidence="12" id="KW-1185">Reference proteome</keyword>
<dbReference type="Pfam" id="PF04290">
    <property type="entry name" value="DctQ"/>
    <property type="match status" value="1"/>
</dbReference>
<proteinExistence type="inferred from homology"/>
<evidence type="ECO:0000256" key="9">
    <source>
        <dbReference type="SAM" id="Phobius"/>
    </source>
</evidence>
<evidence type="ECO:0000259" key="10">
    <source>
        <dbReference type="Pfam" id="PF04290"/>
    </source>
</evidence>
<dbReference type="InterPro" id="IPR055348">
    <property type="entry name" value="DctQ"/>
</dbReference>
<keyword evidence="3" id="KW-1003">Cell membrane</keyword>
<comment type="similarity">
    <text evidence="8">Belongs to the TRAP transporter small permease family.</text>
</comment>
<feature type="transmembrane region" description="Helical" evidence="9">
    <location>
        <begin position="25"/>
        <end position="46"/>
    </location>
</feature>
<gene>
    <name evidence="11" type="ORF">P8192_03710</name>
</gene>
<reference evidence="11 12" key="1">
    <citation type="submission" date="2023-04" db="EMBL/GenBank/DDBJ databases">
        <title>Funneling lignin-derived compounds into biodiesel using alkali-halophilic Citricoccus sp. P2.</title>
        <authorList>
            <person name="Luo C.-B."/>
        </authorList>
    </citation>
    <scope>NUCLEOTIDE SEQUENCE [LARGE SCALE GENOMIC DNA]</scope>
    <source>
        <strain evidence="11 12">P2</strain>
    </source>
</reference>
<dbReference type="RefSeq" id="WP_278158597.1">
    <property type="nucleotide sequence ID" value="NZ_CP121252.1"/>
</dbReference>
<evidence type="ECO:0000256" key="1">
    <source>
        <dbReference type="ARBA" id="ARBA00004429"/>
    </source>
</evidence>
<evidence type="ECO:0000256" key="6">
    <source>
        <dbReference type="ARBA" id="ARBA00022989"/>
    </source>
</evidence>
<comment type="subcellular location">
    <subcellularLocation>
        <location evidence="1">Cell inner membrane</location>
        <topology evidence="1">Multi-pass membrane protein</topology>
    </subcellularLocation>
</comment>
<dbReference type="PANTHER" id="PTHR35011">
    <property type="entry name" value="2,3-DIKETO-L-GULONATE TRAP TRANSPORTER SMALL PERMEASE PROTEIN YIAM"/>
    <property type="match status" value="1"/>
</dbReference>
<protein>
    <submittedName>
        <fullName evidence="11">TRAP transporter small permease</fullName>
    </submittedName>
</protein>
<keyword evidence="2" id="KW-0813">Transport</keyword>
<dbReference type="Proteomes" id="UP001219037">
    <property type="component" value="Chromosome"/>
</dbReference>
<feature type="transmembrane region" description="Helical" evidence="9">
    <location>
        <begin position="139"/>
        <end position="157"/>
    </location>
</feature>
<name>A0ABY8H995_9MICC</name>
<keyword evidence="5 9" id="KW-0812">Transmembrane</keyword>
<feature type="transmembrane region" description="Helical" evidence="9">
    <location>
        <begin position="58"/>
        <end position="76"/>
    </location>
</feature>
<evidence type="ECO:0000256" key="7">
    <source>
        <dbReference type="ARBA" id="ARBA00023136"/>
    </source>
</evidence>
<dbReference type="EMBL" id="CP121252">
    <property type="protein sequence ID" value="WFP17233.1"/>
    <property type="molecule type" value="Genomic_DNA"/>
</dbReference>
<evidence type="ECO:0000256" key="8">
    <source>
        <dbReference type="ARBA" id="ARBA00038436"/>
    </source>
</evidence>
<evidence type="ECO:0000313" key="11">
    <source>
        <dbReference type="EMBL" id="WFP17233.1"/>
    </source>
</evidence>
<evidence type="ECO:0000256" key="4">
    <source>
        <dbReference type="ARBA" id="ARBA00022519"/>
    </source>
</evidence>
<evidence type="ECO:0000256" key="3">
    <source>
        <dbReference type="ARBA" id="ARBA00022475"/>
    </source>
</evidence>
<keyword evidence="7 9" id="KW-0472">Membrane</keyword>
<keyword evidence="6 9" id="KW-1133">Transmembrane helix</keyword>
<evidence type="ECO:0000313" key="12">
    <source>
        <dbReference type="Proteomes" id="UP001219037"/>
    </source>
</evidence>
<dbReference type="InterPro" id="IPR007387">
    <property type="entry name" value="TRAP_DctQ"/>
</dbReference>
<feature type="transmembrane region" description="Helical" evidence="9">
    <location>
        <begin position="97"/>
        <end position="119"/>
    </location>
</feature>
<dbReference type="PANTHER" id="PTHR35011:SF11">
    <property type="entry name" value="TRAP TRANSPORTER SMALL PERMEASE PROTEIN"/>
    <property type="match status" value="1"/>
</dbReference>
<keyword evidence="4" id="KW-0997">Cell inner membrane</keyword>
<organism evidence="11 12">
    <name type="scientific">Citricoccus muralis</name>
    <dbReference type="NCBI Taxonomy" id="169134"/>
    <lineage>
        <taxon>Bacteria</taxon>
        <taxon>Bacillati</taxon>
        <taxon>Actinomycetota</taxon>
        <taxon>Actinomycetes</taxon>
        <taxon>Micrococcales</taxon>
        <taxon>Micrococcaceae</taxon>
        <taxon>Citricoccus</taxon>
    </lineage>
</organism>
<accession>A0ABY8H995</accession>
<evidence type="ECO:0000256" key="5">
    <source>
        <dbReference type="ARBA" id="ARBA00022692"/>
    </source>
</evidence>
<sequence length="181" mass="20146">MTTNTTVTSLSQPKVWWKRHSIEEYVGGALLGVMVVVIFLQVIARYVFGDSFSWSEELARYCFIWLIYFTLGAVVLKAQHVTVDAVISRLPANASRWWEQGIQVVIFALNVLILIYGMILVVRMFSLGQTSSALNLPMWVVYTALPVGLLLASIRAVQASIAIWKPPPGGRASSLDEETEV</sequence>
<feature type="domain" description="Tripartite ATP-independent periplasmic transporters DctQ component" evidence="10">
    <location>
        <begin position="34"/>
        <end position="162"/>
    </location>
</feature>